<feature type="compositionally biased region" description="Acidic residues" evidence="2">
    <location>
        <begin position="349"/>
        <end position="368"/>
    </location>
</feature>
<proteinExistence type="predicted"/>
<dbReference type="InterPro" id="IPR036737">
    <property type="entry name" value="OmpA-like_sf"/>
</dbReference>
<dbReference type="InterPro" id="IPR050330">
    <property type="entry name" value="Bact_OuterMem_StrucFunc"/>
</dbReference>
<gene>
    <name evidence="4" type="ORF">HNR09_000819</name>
</gene>
<dbReference type="Gene3D" id="3.30.1330.60">
    <property type="entry name" value="OmpA-like domain"/>
    <property type="match status" value="1"/>
</dbReference>
<evidence type="ECO:0000313" key="5">
    <source>
        <dbReference type="Proteomes" id="UP000535437"/>
    </source>
</evidence>
<dbReference type="PANTHER" id="PTHR30329">
    <property type="entry name" value="STATOR ELEMENT OF FLAGELLAR MOTOR COMPLEX"/>
    <property type="match status" value="1"/>
</dbReference>
<evidence type="ECO:0000256" key="1">
    <source>
        <dbReference type="PROSITE-ProRule" id="PRU00473"/>
    </source>
</evidence>
<dbReference type="PROSITE" id="PS51123">
    <property type="entry name" value="OMPA_2"/>
    <property type="match status" value="1"/>
</dbReference>
<dbReference type="InterPro" id="IPR006665">
    <property type="entry name" value="OmpA-like"/>
</dbReference>
<dbReference type="SUPFAM" id="SSF103088">
    <property type="entry name" value="OmpA-like"/>
    <property type="match status" value="1"/>
</dbReference>
<dbReference type="EMBL" id="JACCFY010000001">
    <property type="protein sequence ID" value="NYJ77408.1"/>
    <property type="molecule type" value="Genomic_DNA"/>
</dbReference>
<dbReference type="Pfam" id="PF00691">
    <property type="entry name" value="OmpA"/>
    <property type="match status" value="1"/>
</dbReference>
<organism evidence="4 5">
    <name type="scientific">Nesterenkonia xinjiangensis</name>
    <dbReference type="NCBI Taxonomy" id="225327"/>
    <lineage>
        <taxon>Bacteria</taxon>
        <taxon>Bacillati</taxon>
        <taxon>Actinomycetota</taxon>
        <taxon>Actinomycetes</taxon>
        <taxon>Micrococcales</taxon>
        <taxon>Micrococcaceae</taxon>
        <taxon>Nesterenkonia</taxon>
    </lineage>
</organism>
<accession>A0A7Z0GKI0</accession>
<sequence>MLVAEVGDPIDIEGCEPGEGRTVTMLEDVVVEEVEHDPVPSQTLDVDGQEVEIPGAPGVLIPERVGQAGCLVAHAAPGACLPRVELSAAYVPAVTLPERVLPEVRLPDGTVLEEVVQPAVEMPAIEIEGVVADEVCQADEDDLEPGDHVWAAYRWSEHRWSEHQWAETQWSETRWGSSGDGWSSPTMTLPTVTAETLSIPTVSIPTEKLETYRLDDAEHTERTEGEEQVSYITEGDVLFDPDDHEVRAGAEADLEAIASEIADRDDDYVVRVEGHTDDVATVDHEDNQRLSELRAESVVDWLADHGSMDPDLMSAQGFGEDVPRADNGTEGGRAENRRVVITVEPADRGEDDVDHEVGEEGEEDVGEG</sequence>
<dbReference type="GO" id="GO:0016020">
    <property type="term" value="C:membrane"/>
    <property type="evidence" value="ECO:0007669"/>
    <property type="project" value="UniProtKB-UniRule"/>
</dbReference>
<name>A0A7Z0GKI0_9MICC</name>
<keyword evidence="5" id="KW-1185">Reference proteome</keyword>
<dbReference type="RefSeq" id="WP_179540896.1">
    <property type="nucleotide sequence ID" value="NZ_BAAALL010000004.1"/>
</dbReference>
<evidence type="ECO:0000259" key="3">
    <source>
        <dbReference type="PROSITE" id="PS51123"/>
    </source>
</evidence>
<feature type="region of interest" description="Disordered" evidence="2">
    <location>
        <begin position="322"/>
        <end position="368"/>
    </location>
</feature>
<feature type="domain" description="OmpA-like" evidence="3">
    <location>
        <begin position="226"/>
        <end position="347"/>
    </location>
</feature>
<comment type="caution">
    <text evidence="4">The sequence shown here is derived from an EMBL/GenBank/DDBJ whole genome shotgun (WGS) entry which is preliminary data.</text>
</comment>
<dbReference type="PANTHER" id="PTHR30329:SF21">
    <property type="entry name" value="LIPOPROTEIN YIAD-RELATED"/>
    <property type="match status" value="1"/>
</dbReference>
<protein>
    <submittedName>
        <fullName evidence="4">Outer membrane protein OmpA-like peptidoglycan-associated protein</fullName>
    </submittedName>
</protein>
<reference evidence="4 5" key="1">
    <citation type="submission" date="2020-07" db="EMBL/GenBank/DDBJ databases">
        <title>Sequencing the genomes of 1000 actinobacteria strains.</title>
        <authorList>
            <person name="Klenk H.-P."/>
        </authorList>
    </citation>
    <scope>NUCLEOTIDE SEQUENCE [LARGE SCALE GENOMIC DNA]</scope>
    <source>
        <strain evidence="4 5">DSM 15475</strain>
    </source>
</reference>
<dbReference type="Proteomes" id="UP000535437">
    <property type="component" value="Unassembled WGS sequence"/>
</dbReference>
<dbReference type="CDD" id="cd07185">
    <property type="entry name" value="OmpA_C-like"/>
    <property type="match status" value="1"/>
</dbReference>
<keyword evidence="1" id="KW-0472">Membrane</keyword>
<evidence type="ECO:0000256" key="2">
    <source>
        <dbReference type="SAM" id="MobiDB-lite"/>
    </source>
</evidence>
<evidence type="ECO:0000313" key="4">
    <source>
        <dbReference type="EMBL" id="NYJ77408.1"/>
    </source>
</evidence>
<dbReference type="AlphaFoldDB" id="A0A7Z0GKI0"/>